<name>A0ACB8DET2_DERSI</name>
<evidence type="ECO:0000313" key="2">
    <source>
        <dbReference type="Proteomes" id="UP000821865"/>
    </source>
</evidence>
<proteinExistence type="predicted"/>
<gene>
    <name evidence="1" type="ORF">HPB49_017444</name>
</gene>
<dbReference type="EMBL" id="CM023471">
    <property type="protein sequence ID" value="KAH7966551.1"/>
    <property type="molecule type" value="Genomic_DNA"/>
</dbReference>
<sequence length="376" mass="41504">MTERRLVIGAWDWQHWRSSAGGRRRAQATPFRPFCCSAIVIKMPNRARKFRTLHKFGKRRRKRAVQPEESSQSPAGSSKEPSGTADWQTPRCSSPTQRQPPIATASDSGSTRPDCCKTSLLSTLTSADLDGRAEEVPRRRGGATQVQPAIAIAAMVVSESADSGDTPSRHQKTLQPLAITTADGSDATKELAAGESVTAIMDAASSTTGMRKRTDRVRIDSTFLTTADRDMIERRAQQKVAELSSVSATDRKMNFLASECSPESASTTTYTIVDLDMVNNLLHEVSSCKVCHEELTIERDAREYGVAVKLKVKCSNCGEVGSNWSSRRVRGGSNNCSPFEMNIRMARAMQSTGNQWPDSAERYFCRYWHFAPRPSQ</sequence>
<dbReference type="Proteomes" id="UP000821865">
    <property type="component" value="Chromosome 2"/>
</dbReference>
<reference evidence="1" key="1">
    <citation type="submission" date="2020-05" db="EMBL/GenBank/DDBJ databases">
        <title>Large-scale comparative analyses of tick genomes elucidate their genetic diversity and vector capacities.</title>
        <authorList>
            <person name="Jia N."/>
            <person name="Wang J."/>
            <person name="Shi W."/>
            <person name="Du L."/>
            <person name="Sun Y."/>
            <person name="Zhan W."/>
            <person name="Jiang J."/>
            <person name="Wang Q."/>
            <person name="Zhang B."/>
            <person name="Ji P."/>
            <person name="Sakyi L.B."/>
            <person name="Cui X."/>
            <person name="Yuan T."/>
            <person name="Jiang B."/>
            <person name="Yang W."/>
            <person name="Lam T.T.-Y."/>
            <person name="Chang Q."/>
            <person name="Ding S."/>
            <person name="Wang X."/>
            <person name="Zhu J."/>
            <person name="Ruan X."/>
            <person name="Zhao L."/>
            <person name="Wei J."/>
            <person name="Que T."/>
            <person name="Du C."/>
            <person name="Cheng J."/>
            <person name="Dai P."/>
            <person name="Han X."/>
            <person name="Huang E."/>
            <person name="Gao Y."/>
            <person name="Liu J."/>
            <person name="Shao H."/>
            <person name="Ye R."/>
            <person name="Li L."/>
            <person name="Wei W."/>
            <person name="Wang X."/>
            <person name="Wang C."/>
            <person name="Yang T."/>
            <person name="Huo Q."/>
            <person name="Li W."/>
            <person name="Guo W."/>
            <person name="Chen H."/>
            <person name="Zhou L."/>
            <person name="Ni X."/>
            <person name="Tian J."/>
            <person name="Zhou Y."/>
            <person name="Sheng Y."/>
            <person name="Liu T."/>
            <person name="Pan Y."/>
            <person name="Xia L."/>
            <person name="Li J."/>
            <person name="Zhao F."/>
            <person name="Cao W."/>
        </authorList>
    </citation>
    <scope>NUCLEOTIDE SEQUENCE</scope>
    <source>
        <strain evidence="1">Dsil-2018</strain>
    </source>
</reference>
<keyword evidence="2" id="KW-1185">Reference proteome</keyword>
<accession>A0ACB8DET2</accession>
<comment type="caution">
    <text evidence="1">The sequence shown here is derived from an EMBL/GenBank/DDBJ whole genome shotgun (WGS) entry which is preliminary data.</text>
</comment>
<protein>
    <submittedName>
        <fullName evidence="1">Uncharacterized protein</fullName>
    </submittedName>
</protein>
<evidence type="ECO:0000313" key="1">
    <source>
        <dbReference type="EMBL" id="KAH7966551.1"/>
    </source>
</evidence>
<organism evidence="1 2">
    <name type="scientific">Dermacentor silvarum</name>
    <name type="common">Tick</name>
    <dbReference type="NCBI Taxonomy" id="543639"/>
    <lineage>
        <taxon>Eukaryota</taxon>
        <taxon>Metazoa</taxon>
        <taxon>Ecdysozoa</taxon>
        <taxon>Arthropoda</taxon>
        <taxon>Chelicerata</taxon>
        <taxon>Arachnida</taxon>
        <taxon>Acari</taxon>
        <taxon>Parasitiformes</taxon>
        <taxon>Ixodida</taxon>
        <taxon>Ixodoidea</taxon>
        <taxon>Ixodidae</taxon>
        <taxon>Rhipicephalinae</taxon>
        <taxon>Dermacentor</taxon>
    </lineage>
</organism>